<evidence type="ECO:0000313" key="1">
    <source>
        <dbReference type="EMBL" id="KAK9321356.1"/>
    </source>
</evidence>
<keyword evidence="2" id="KW-1185">Reference proteome</keyword>
<organism evidence="1 2">
    <name type="scientific">Lipomyces orientalis</name>
    <dbReference type="NCBI Taxonomy" id="1233043"/>
    <lineage>
        <taxon>Eukaryota</taxon>
        <taxon>Fungi</taxon>
        <taxon>Dikarya</taxon>
        <taxon>Ascomycota</taxon>
        <taxon>Saccharomycotina</taxon>
        <taxon>Lipomycetes</taxon>
        <taxon>Lipomycetales</taxon>
        <taxon>Lipomycetaceae</taxon>
        <taxon>Lipomyces</taxon>
    </lineage>
</organism>
<accession>A0ACC3TKE7</accession>
<gene>
    <name evidence="1" type="ORF">V1517DRAFT_339848</name>
</gene>
<protein>
    <submittedName>
        <fullName evidence="1">Uncharacterized protein</fullName>
    </submittedName>
</protein>
<evidence type="ECO:0000313" key="2">
    <source>
        <dbReference type="Proteomes" id="UP001489719"/>
    </source>
</evidence>
<reference evidence="2" key="1">
    <citation type="journal article" date="2024" name="Front. Bioeng. Biotechnol.">
        <title>Genome-scale model development and genomic sequencing of the oleaginous clade Lipomyces.</title>
        <authorList>
            <person name="Czajka J.J."/>
            <person name="Han Y."/>
            <person name="Kim J."/>
            <person name="Mondo S.J."/>
            <person name="Hofstad B.A."/>
            <person name="Robles A."/>
            <person name="Haridas S."/>
            <person name="Riley R."/>
            <person name="LaButti K."/>
            <person name="Pangilinan J."/>
            <person name="Andreopoulos W."/>
            <person name="Lipzen A."/>
            <person name="Yan J."/>
            <person name="Wang M."/>
            <person name="Ng V."/>
            <person name="Grigoriev I.V."/>
            <person name="Spatafora J.W."/>
            <person name="Magnuson J.K."/>
            <person name="Baker S.E."/>
            <person name="Pomraning K.R."/>
        </authorList>
    </citation>
    <scope>NUCLEOTIDE SEQUENCE [LARGE SCALE GENOMIC DNA]</scope>
    <source>
        <strain evidence="2">CBS 10300</strain>
    </source>
</reference>
<comment type="caution">
    <text evidence="1">The sequence shown here is derived from an EMBL/GenBank/DDBJ whole genome shotgun (WGS) entry which is preliminary data.</text>
</comment>
<dbReference type="Proteomes" id="UP001489719">
    <property type="component" value="Unassembled WGS sequence"/>
</dbReference>
<name>A0ACC3TKE7_9ASCO</name>
<dbReference type="EMBL" id="MU970100">
    <property type="protein sequence ID" value="KAK9321356.1"/>
    <property type="molecule type" value="Genomic_DNA"/>
</dbReference>
<sequence>MSNRDYYRSSNSRPYQKPTSGYQAQPGPYGQQQQGDCSGRGTNFIGAVAGGFLENKTGKNSGHVTLGGIGGAVGGATVAKFLEKKFARK</sequence>
<proteinExistence type="predicted"/>